<feature type="chain" id="PRO_5011968520" evidence="3">
    <location>
        <begin position="21"/>
        <end position="991"/>
    </location>
</feature>
<dbReference type="NCBIfam" id="NF041940">
    <property type="entry name" value="choice_anch_X"/>
    <property type="match status" value="1"/>
</dbReference>
<keyword evidence="2" id="KW-1133">Transmembrane helix</keyword>
<feature type="domain" description="VWFA" evidence="4">
    <location>
        <begin position="315"/>
        <end position="507"/>
    </location>
</feature>
<feature type="compositionally biased region" description="Basic and acidic residues" evidence="1">
    <location>
        <begin position="217"/>
        <end position="228"/>
    </location>
</feature>
<evidence type="ECO:0000313" key="6">
    <source>
        <dbReference type="Proteomes" id="UP000198287"/>
    </source>
</evidence>
<organism evidence="5 6">
    <name type="scientific">Folsomia candida</name>
    <name type="common">Springtail</name>
    <dbReference type="NCBI Taxonomy" id="158441"/>
    <lineage>
        <taxon>Eukaryota</taxon>
        <taxon>Metazoa</taxon>
        <taxon>Ecdysozoa</taxon>
        <taxon>Arthropoda</taxon>
        <taxon>Hexapoda</taxon>
        <taxon>Collembola</taxon>
        <taxon>Entomobryomorpha</taxon>
        <taxon>Isotomoidea</taxon>
        <taxon>Isotomidae</taxon>
        <taxon>Proisotominae</taxon>
        <taxon>Folsomia</taxon>
    </lineage>
</organism>
<keyword evidence="3" id="KW-0732">Signal</keyword>
<comment type="caution">
    <text evidence="5">The sequence shown here is derived from an EMBL/GenBank/DDBJ whole genome shotgun (WGS) entry which is preliminary data.</text>
</comment>
<evidence type="ECO:0000256" key="2">
    <source>
        <dbReference type="SAM" id="Phobius"/>
    </source>
</evidence>
<dbReference type="EMBL" id="LNIX01000009">
    <property type="protein sequence ID" value="OXA50058.1"/>
    <property type="molecule type" value="Genomic_DNA"/>
</dbReference>
<dbReference type="Pfam" id="PF08434">
    <property type="entry name" value="CLCA"/>
    <property type="match status" value="1"/>
</dbReference>
<keyword evidence="2" id="KW-0812">Transmembrane</keyword>
<dbReference type="AlphaFoldDB" id="A0A226DYF4"/>
<dbReference type="Proteomes" id="UP000198287">
    <property type="component" value="Unassembled WGS sequence"/>
</dbReference>
<evidence type="ECO:0000256" key="1">
    <source>
        <dbReference type="SAM" id="MobiDB-lite"/>
    </source>
</evidence>
<evidence type="ECO:0000256" key="3">
    <source>
        <dbReference type="SAM" id="SignalP"/>
    </source>
</evidence>
<keyword evidence="2" id="KW-0472">Membrane</keyword>
<proteinExistence type="predicted"/>
<gene>
    <name evidence="5" type="ORF">Fcan01_14703</name>
</gene>
<dbReference type="STRING" id="158441.A0A226DYF4"/>
<protein>
    <submittedName>
        <fullName evidence="5">Calcium-activated chloride channel regulator 1</fullName>
    </submittedName>
</protein>
<dbReference type="PROSITE" id="PS50234">
    <property type="entry name" value="VWFA"/>
    <property type="match status" value="1"/>
</dbReference>
<dbReference type="OrthoDB" id="687730at2759"/>
<dbReference type="PROSITE" id="PS51257">
    <property type="entry name" value="PROKAR_LIPOPROTEIN"/>
    <property type="match status" value="1"/>
</dbReference>
<evidence type="ECO:0000313" key="5">
    <source>
        <dbReference type="EMBL" id="OXA50058.1"/>
    </source>
</evidence>
<feature type="transmembrane region" description="Helical" evidence="2">
    <location>
        <begin position="955"/>
        <end position="978"/>
    </location>
</feature>
<name>A0A226DYF4_FOLCA</name>
<keyword evidence="6" id="KW-1185">Reference proteome</keyword>
<feature type="region of interest" description="Disordered" evidence="1">
    <location>
        <begin position="208"/>
        <end position="228"/>
    </location>
</feature>
<feature type="signal peptide" evidence="3">
    <location>
        <begin position="1"/>
        <end position="20"/>
    </location>
</feature>
<sequence>MISRLIFAILVPGILSCSNAVYISRAGGYDLVIAVDESTPPPTNFGVGVQGVPKFLNNLQQVFTQFSNQLWLSTRKKFHINSVELLIPQNWATDATTATIQTYATADIKISNDFDAARVENPIPCGAAGQHIELPTDFFSEMDHVTPPKYGDPVRAILNLFARYRYGTNEEHGDIGTGQFPYFHVKPSVNPVWTVTGCSENLEGDILTRQGQSSPDCDPKSNDGPNSEKCRFIPSATNSVNTSLNFFPWANDVTEFCDETTHNHEAPNRHNLWCGHRSVWEVIRESDDYYQTVGRPLDDLPDMTFKVVKNSQKPLLYILLDKGRTSTSSEILDQIVQCLQAFVSDTNLPQDIVTAIGTFPQSSSDRSHFYVNEEGEWSTIQSGSAKFSNVIQTTLEHYDGPVVRDFGLAIQEVVEKIRARRHAAGSIVLVVKRGATQNGFEHSTYFGDVLSSIQDQNLRLFAIEIQQSQKTPYVNLEQLVSLTDGQHHVVNGTTDVKAKLDTFLNVVKKEFDNAVEPGINRKFTVFKGFVPLRSEIGIPILDANIKSLVLCLTIKKYISEGDVEIRQVEGPPISFETIRNDEWNEVSDGSRRTVMIARIENPPKDSKFDVHITNCSSQVSDDCVAFLVASVETADPENPSNSLDIQVDTSAENNYFDFDRRGAKIVPLSIFATIESGGKRVLNLENVEATIIFENLREYTIPLFDDGSGLPDVSANDGIYSSTFTPPQNGVYKISVSVYHQVALNQVSEGDEETVNLLGRLIPMDQSQFGCASSSNPRCRSAQIGGYLGRSENMLGTLLVENAITFSPRPVRILDFTVTRLQGSEVQFGFTSPKILGIDNARAEWYQIYLASSVDKFVGGIDNSLHIVSEEGVLPGTVVNVKYDFRDYNESRAFFAVVATFRTQTSEPSNVAGIALREEYETTTTIITTPINTPAPSTTPEAITPTKKPWVKTPAGIGTIVGIVVLAVILVVGIFQCIRTRKPSEGRTIFA</sequence>
<reference evidence="5 6" key="1">
    <citation type="submission" date="2015-12" db="EMBL/GenBank/DDBJ databases">
        <title>The genome of Folsomia candida.</title>
        <authorList>
            <person name="Faddeeva A."/>
            <person name="Derks M.F."/>
            <person name="Anvar Y."/>
            <person name="Smit S."/>
            <person name="Van Straalen N."/>
            <person name="Roelofs D."/>
        </authorList>
    </citation>
    <scope>NUCLEOTIDE SEQUENCE [LARGE SCALE GENOMIC DNA]</scope>
    <source>
        <strain evidence="5 6">VU population</strain>
        <tissue evidence="5">Whole body</tissue>
    </source>
</reference>
<dbReference type="InterPro" id="IPR002035">
    <property type="entry name" value="VWF_A"/>
</dbReference>
<dbReference type="InterPro" id="IPR013642">
    <property type="entry name" value="CLCA_N"/>
</dbReference>
<accession>A0A226DYF4</accession>
<evidence type="ECO:0000259" key="4">
    <source>
        <dbReference type="PROSITE" id="PS50234"/>
    </source>
</evidence>